<feature type="binding site" evidence="12">
    <location>
        <position position="277"/>
    </location>
    <ligand>
        <name>S-adenosyl-L-methionine</name>
        <dbReference type="ChEBI" id="CHEBI:59789"/>
    </ligand>
</feature>
<evidence type="ECO:0000256" key="1">
    <source>
        <dbReference type="ARBA" id="ARBA00004496"/>
    </source>
</evidence>
<feature type="binding site" evidence="12">
    <location>
        <begin position="201"/>
        <end position="203"/>
    </location>
    <ligand>
        <name>S-adenosyl-L-methionine</name>
        <dbReference type="ChEBI" id="CHEBI:59789"/>
    </ligand>
</feature>
<dbReference type="Gene3D" id="3.20.20.70">
    <property type="entry name" value="Aldolase class I"/>
    <property type="match status" value="1"/>
</dbReference>
<evidence type="ECO:0000256" key="9">
    <source>
        <dbReference type="ARBA" id="ARBA00022723"/>
    </source>
</evidence>
<comment type="function">
    <text evidence="12">Specifically methylates position 2 of adenine 2503 in 23S rRNA and position 2 of adenine 37 in tRNAs.</text>
</comment>
<dbReference type="Proteomes" id="UP000198817">
    <property type="component" value="Unassembled WGS sequence"/>
</dbReference>
<dbReference type="EMBL" id="FPBT01000001">
    <property type="protein sequence ID" value="SFU30812.1"/>
    <property type="molecule type" value="Genomic_DNA"/>
</dbReference>
<dbReference type="GO" id="GO:0005737">
    <property type="term" value="C:cytoplasm"/>
    <property type="evidence" value="ECO:0007669"/>
    <property type="project" value="UniProtKB-SubCell"/>
</dbReference>
<dbReference type="HAMAP" id="MF_01849">
    <property type="entry name" value="RNA_methyltr_RlmN"/>
    <property type="match status" value="1"/>
</dbReference>
<evidence type="ECO:0000313" key="14">
    <source>
        <dbReference type="EMBL" id="SFU30812.1"/>
    </source>
</evidence>
<dbReference type="SUPFAM" id="SSF102114">
    <property type="entry name" value="Radical SAM enzymes"/>
    <property type="match status" value="1"/>
</dbReference>
<proteinExistence type="inferred from homology"/>
<feature type="binding site" evidence="12">
    <location>
        <position position="106"/>
    </location>
    <ligand>
        <name>[4Fe-4S] cluster</name>
        <dbReference type="ChEBI" id="CHEBI:49883"/>
        <note>4Fe-4S-S-AdoMet</note>
    </ligand>
</feature>
<dbReference type="FunFam" id="3.20.20.70:FF:000014">
    <property type="entry name" value="Probable dual-specificity RNA methyltransferase RlmN"/>
    <property type="match status" value="1"/>
</dbReference>
<comment type="caution">
    <text evidence="12">Lacks conserved residue(s) required for the propagation of feature annotation.</text>
</comment>
<feature type="active site" description="S-methylcysteine intermediate" evidence="12">
    <location>
        <position position="320"/>
    </location>
</feature>
<dbReference type="GO" id="GO:0046872">
    <property type="term" value="F:metal ion binding"/>
    <property type="evidence" value="ECO:0007669"/>
    <property type="project" value="UniProtKB-KW"/>
</dbReference>
<comment type="miscellaneous">
    <text evidence="12">Reaction proceeds by a ping-pong mechanism involving intermediate methylation of a conserved cysteine residue.</text>
</comment>
<dbReference type="InterPro" id="IPR027492">
    <property type="entry name" value="RNA_MTrfase_RlmN"/>
</dbReference>
<comment type="cofactor">
    <cofactor evidence="12">
        <name>[4Fe-4S] cluster</name>
        <dbReference type="ChEBI" id="CHEBI:49883"/>
    </cofactor>
    <text evidence="12">Binds 1 [4Fe-4S] cluster. The cluster is coordinated with 3 cysteines and an exchangeable S-adenosyl-L-methionine.</text>
</comment>
<dbReference type="PANTHER" id="PTHR30544:SF5">
    <property type="entry name" value="RADICAL SAM CORE DOMAIN-CONTAINING PROTEIN"/>
    <property type="match status" value="1"/>
</dbReference>
<dbReference type="NCBIfam" id="TIGR00048">
    <property type="entry name" value="rRNA_mod_RlmN"/>
    <property type="match status" value="1"/>
</dbReference>
<keyword evidence="7 12" id="KW-0949">S-adenosyl-L-methionine</keyword>
<dbReference type="Pfam" id="PF21016">
    <property type="entry name" value="RlmN_N"/>
    <property type="match status" value="1"/>
</dbReference>
<evidence type="ECO:0000256" key="7">
    <source>
        <dbReference type="ARBA" id="ARBA00022691"/>
    </source>
</evidence>
<dbReference type="Gene3D" id="1.10.150.530">
    <property type="match status" value="1"/>
</dbReference>
<dbReference type="GO" id="GO:0051539">
    <property type="term" value="F:4 iron, 4 sulfur cluster binding"/>
    <property type="evidence" value="ECO:0007669"/>
    <property type="project" value="UniProtKB-UniRule"/>
</dbReference>
<dbReference type="SFLD" id="SFLDF00275">
    <property type="entry name" value="adenosine_C2_methyltransferase"/>
    <property type="match status" value="1"/>
</dbReference>
<dbReference type="EC" id="2.1.1.192" evidence="12"/>
<dbReference type="PROSITE" id="PS51918">
    <property type="entry name" value="RADICAL_SAM"/>
    <property type="match status" value="1"/>
</dbReference>
<name>A0A1I7F3N7_9FIRM</name>
<dbReference type="InterPro" id="IPR058240">
    <property type="entry name" value="rSAM_sf"/>
</dbReference>
<sequence>MEEFAKELGQPAFRGRQLFGWIYKGRTDFREMTNLPEVFIRSLEENARADCLKTLRRQCSKMDGTQKFLFGLPDGNAVESVFMKYKYGNSVCVSSQAGCRMHCSFCASGINGLVRNLTAGEMISQVLDIVRETGEPVNHVVIMGTGEPFDNYENVAKFLRLLNEKDGFNLGMRNITVSTCGVVPGIRRFAEEFPQVNLAISLHAPNDELRSRLMPVNQRWHMDELLAECRRYTEKTSRRITFEYSLIRGVNDREKDAAELAGRLRGMLCHVNLIPLNEVTETGYLTAGRPRALEFMKMLEERGITATVRRQLGADIDGACGQLRLNAAREQQK</sequence>
<dbReference type="STRING" id="155865.SAMN05216515_10593"/>
<feature type="binding site" evidence="12">
    <location>
        <begin position="146"/>
        <end position="147"/>
    </location>
    <ligand>
        <name>S-adenosyl-L-methionine</name>
        <dbReference type="ChEBI" id="CHEBI:59789"/>
    </ligand>
</feature>
<evidence type="ECO:0000256" key="10">
    <source>
        <dbReference type="ARBA" id="ARBA00023004"/>
    </source>
</evidence>
<feature type="binding site" evidence="12">
    <location>
        <position position="178"/>
    </location>
    <ligand>
        <name>S-adenosyl-L-methionine</name>
        <dbReference type="ChEBI" id="CHEBI:59789"/>
    </ligand>
</feature>
<dbReference type="GO" id="GO:0000049">
    <property type="term" value="F:tRNA binding"/>
    <property type="evidence" value="ECO:0007669"/>
    <property type="project" value="UniProtKB-UniRule"/>
</dbReference>
<comment type="subcellular location">
    <subcellularLocation>
        <location evidence="1 12">Cytoplasm</location>
    </subcellularLocation>
</comment>
<keyword evidence="4 12" id="KW-0698">rRNA processing</keyword>
<dbReference type="PANTHER" id="PTHR30544">
    <property type="entry name" value="23S RRNA METHYLTRANSFERASE"/>
    <property type="match status" value="1"/>
</dbReference>
<evidence type="ECO:0000256" key="11">
    <source>
        <dbReference type="ARBA" id="ARBA00023014"/>
    </source>
</evidence>
<comment type="catalytic activity">
    <reaction evidence="12">
        <text>adenosine(2503) in 23S rRNA + 2 reduced [2Fe-2S]-[ferredoxin] + 2 S-adenosyl-L-methionine = 2-methyladenosine(2503) in 23S rRNA + 5'-deoxyadenosine + L-methionine + 2 oxidized [2Fe-2S]-[ferredoxin] + S-adenosyl-L-homocysteine</text>
        <dbReference type="Rhea" id="RHEA:42916"/>
        <dbReference type="Rhea" id="RHEA-COMP:10000"/>
        <dbReference type="Rhea" id="RHEA-COMP:10001"/>
        <dbReference type="Rhea" id="RHEA-COMP:10152"/>
        <dbReference type="Rhea" id="RHEA-COMP:10282"/>
        <dbReference type="ChEBI" id="CHEBI:17319"/>
        <dbReference type="ChEBI" id="CHEBI:33737"/>
        <dbReference type="ChEBI" id="CHEBI:33738"/>
        <dbReference type="ChEBI" id="CHEBI:57844"/>
        <dbReference type="ChEBI" id="CHEBI:57856"/>
        <dbReference type="ChEBI" id="CHEBI:59789"/>
        <dbReference type="ChEBI" id="CHEBI:74411"/>
        <dbReference type="ChEBI" id="CHEBI:74497"/>
        <dbReference type="EC" id="2.1.1.192"/>
    </reaction>
</comment>
<accession>A0A1I7F3N7</accession>
<evidence type="ECO:0000256" key="4">
    <source>
        <dbReference type="ARBA" id="ARBA00022552"/>
    </source>
</evidence>
<dbReference type="InterPro" id="IPR048641">
    <property type="entry name" value="RlmN_N"/>
</dbReference>
<dbReference type="GO" id="GO:0030488">
    <property type="term" value="P:tRNA methylation"/>
    <property type="evidence" value="ECO:0007669"/>
    <property type="project" value="UniProtKB-UniRule"/>
</dbReference>
<evidence type="ECO:0000259" key="13">
    <source>
        <dbReference type="PROSITE" id="PS51918"/>
    </source>
</evidence>
<evidence type="ECO:0000256" key="2">
    <source>
        <dbReference type="ARBA" id="ARBA00022485"/>
    </source>
</evidence>
<organism evidence="14 15">
    <name type="scientific">Eubacterium pyruvativorans</name>
    <dbReference type="NCBI Taxonomy" id="155865"/>
    <lineage>
        <taxon>Bacteria</taxon>
        <taxon>Bacillati</taxon>
        <taxon>Bacillota</taxon>
        <taxon>Clostridia</taxon>
        <taxon>Eubacteriales</taxon>
        <taxon>Eubacteriaceae</taxon>
        <taxon>Eubacterium</taxon>
    </lineage>
</organism>
<reference evidence="14 15" key="1">
    <citation type="submission" date="2016-10" db="EMBL/GenBank/DDBJ databases">
        <authorList>
            <person name="de Groot N.N."/>
        </authorList>
    </citation>
    <scope>NUCLEOTIDE SEQUENCE [LARGE SCALE GENOMIC DNA]</scope>
    <source>
        <strain evidence="14 15">KHGC13</strain>
    </source>
</reference>
<dbReference type="CDD" id="cd01335">
    <property type="entry name" value="Radical_SAM"/>
    <property type="match status" value="1"/>
</dbReference>
<evidence type="ECO:0000256" key="5">
    <source>
        <dbReference type="ARBA" id="ARBA00022603"/>
    </source>
</evidence>
<dbReference type="InterPro" id="IPR013785">
    <property type="entry name" value="Aldolase_TIM"/>
</dbReference>
<evidence type="ECO:0000256" key="3">
    <source>
        <dbReference type="ARBA" id="ARBA00022490"/>
    </source>
</evidence>
<evidence type="ECO:0000256" key="6">
    <source>
        <dbReference type="ARBA" id="ARBA00022679"/>
    </source>
</evidence>
<dbReference type="GO" id="GO:0070040">
    <property type="term" value="F:rRNA (adenine(2503)-C2-)-methyltransferase activity"/>
    <property type="evidence" value="ECO:0007669"/>
    <property type="project" value="UniProtKB-UniRule"/>
</dbReference>
<feature type="binding site" evidence="12">
    <location>
        <position position="103"/>
    </location>
    <ligand>
        <name>[4Fe-4S] cluster</name>
        <dbReference type="ChEBI" id="CHEBI:49883"/>
        <note>4Fe-4S-S-AdoMet</note>
    </ligand>
</feature>
<keyword evidence="12" id="KW-1015">Disulfide bond</keyword>
<comment type="catalytic activity">
    <reaction evidence="12">
        <text>adenosine(37) in tRNA + 2 reduced [2Fe-2S]-[ferredoxin] + 2 S-adenosyl-L-methionine = 2-methyladenosine(37) in tRNA + 5'-deoxyadenosine + L-methionine + 2 oxidized [2Fe-2S]-[ferredoxin] + S-adenosyl-L-homocysteine</text>
        <dbReference type="Rhea" id="RHEA:43332"/>
        <dbReference type="Rhea" id="RHEA-COMP:10000"/>
        <dbReference type="Rhea" id="RHEA-COMP:10001"/>
        <dbReference type="Rhea" id="RHEA-COMP:10162"/>
        <dbReference type="Rhea" id="RHEA-COMP:10485"/>
        <dbReference type="ChEBI" id="CHEBI:17319"/>
        <dbReference type="ChEBI" id="CHEBI:33737"/>
        <dbReference type="ChEBI" id="CHEBI:33738"/>
        <dbReference type="ChEBI" id="CHEBI:57844"/>
        <dbReference type="ChEBI" id="CHEBI:57856"/>
        <dbReference type="ChEBI" id="CHEBI:59789"/>
        <dbReference type="ChEBI" id="CHEBI:74411"/>
        <dbReference type="ChEBI" id="CHEBI:74497"/>
        <dbReference type="EC" id="2.1.1.192"/>
    </reaction>
</comment>
<dbReference type="Pfam" id="PF04055">
    <property type="entry name" value="Radical_SAM"/>
    <property type="match status" value="1"/>
</dbReference>
<dbReference type="GO" id="GO:0019843">
    <property type="term" value="F:rRNA binding"/>
    <property type="evidence" value="ECO:0007669"/>
    <property type="project" value="UniProtKB-UniRule"/>
</dbReference>
<gene>
    <name evidence="12" type="primary">rlmN</name>
    <name evidence="14" type="ORF">SAMN05216508_101239</name>
</gene>
<keyword evidence="10 12" id="KW-0408">Iron</keyword>
<dbReference type="InterPro" id="IPR004383">
    <property type="entry name" value="rRNA_lsu_MTrfase_RlmN/Cfr"/>
</dbReference>
<feature type="binding site" evidence="12">
    <location>
        <position position="99"/>
    </location>
    <ligand>
        <name>[4Fe-4S] cluster</name>
        <dbReference type="ChEBI" id="CHEBI:49883"/>
        <note>4Fe-4S-S-AdoMet</note>
    </ligand>
</feature>
<feature type="active site" description="Proton acceptor" evidence="12">
    <location>
        <position position="79"/>
    </location>
</feature>
<dbReference type="AlphaFoldDB" id="A0A1I7F3N7"/>
<dbReference type="InterPro" id="IPR007197">
    <property type="entry name" value="rSAM"/>
</dbReference>
<keyword evidence="15" id="KW-1185">Reference proteome</keyword>
<keyword evidence="9 12" id="KW-0479">Metal-binding</keyword>
<keyword evidence="2 12" id="KW-0004">4Fe-4S</keyword>
<keyword evidence="11 12" id="KW-0411">Iron-sulfur</keyword>
<evidence type="ECO:0000313" key="15">
    <source>
        <dbReference type="Proteomes" id="UP000198817"/>
    </source>
</evidence>
<dbReference type="GO" id="GO:0070475">
    <property type="term" value="P:rRNA base methylation"/>
    <property type="evidence" value="ECO:0007669"/>
    <property type="project" value="UniProtKB-UniRule"/>
</dbReference>
<keyword evidence="8 12" id="KW-0819">tRNA processing</keyword>
<dbReference type="PIRSF" id="PIRSF006004">
    <property type="entry name" value="CHP00048"/>
    <property type="match status" value="1"/>
</dbReference>
<evidence type="ECO:0000256" key="12">
    <source>
        <dbReference type="HAMAP-Rule" id="MF_01849"/>
    </source>
</evidence>
<keyword evidence="5 12" id="KW-0489">Methyltransferase</keyword>
<evidence type="ECO:0000256" key="8">
    <source>
        <dbReference type="ARBA" id="ARBA00022694"/>
    </source>
</evidence>
<dbReference type="SFLD" id="SFLDS00029">
    <property type="entry name" value="Radical_SAM"/>
    <property type="match status" value="1"/>
</dbReference>
<dbReference type="InterPro" id="IPR040072">
    <property type="entry name" value="Methyltransferase_A"/>
</dbReference>
<keyword evidence="3 12" id="KW-0963">Cytoplasm</keyword>
<feature type="domain" description="Radical SAM core" evidence="13">
    <location>
        <begin position="85"/>
        <end position="315"/>
    </location>
</feature>
<protein>
    <recommendedName>
        <fullName evidence="12">Probable dual-specificity RNA methyltransferase RlmN</fullName>
        <ecNumber evidence="12">2.1.1.192</ecNumber>
    </recommendedName>
    <alternativeName>
        <fullName evidence="12">23S rRNA (adenine(2503)-C(2))-methyltransferase</fullName>
    </alternativeName>
    <alternativeName>
        <fullName evidence="12">23S rRNA m2A2503 methyltransferase</fullName>
    </alternativeName>
    <alternativeName>
        <fullName evidence="12">Ribosomal RNA large subunit methyltransferase N</fullName>
    </alternativeName>
    <alternativeName>
        <fullName evidence="12">tRNA (adenine(37)-C(2))-methyltransferase</fullName>
    </alternativeName>
    <alternativeName>
        <fullName evidence="12">tRNA m2A37 methyltransferase</fullName>
    </alternativeName>
</protein>
<keyword evidence="6 12" id="KW-0808">Transferase</keyword>
<dbReference type="GO" id="GO:0002935">
    <property type="term" value="F:tRNA (adenine(37)-C2)-methyltransferase activity"/>
    <property type="evidence" value="ECO:0007669"/>
    <property type="project" value="UniProtKB-UniRule"/>
</dbReference>
<dbReference type="SFLD" id="SFLDG01062">
    <property type="entry name" value="methyltransferase_(Class_A)"/>
    <property type="match status" value="1"/>
</dbReference>
<comment type="similarity">
    <text evidence="12">Belongs to the radical SAM superfamily. RlmN family.</text>
</comment>